<dbReference type="EMBL" id="LPWG01000013">
    <property type="protein sequence ID" value="ODR98674.1"/>
    <property type="molecule type" value="Genomic_DNA"/>
</dbReference>
<dbReference type="GO" id="GO:0008360">
    <property type="term" value="P:regulation of cell shape"/>
    <property type="evidence" value="ECO:0007669"/>
    <property type="project" value="UniProtKB-KW"/>
</dbReference>
<evidence type="ECO:0000256" key="3">
    <source>
        <dbReference type="ARBA" id="ARBA00022801"/>
    </source>
</evidence>
<dbReference type="GO" id="GO:0009252">
    <property type="term" value="P:peptidoglycan biosynthetic process"/>
    <property type="evidence" value="ECO:0007669"/>
    <property type="project" value="UniProtKB-KW"/>
</dbReference>
<evidence type="ECO:0000313" key="13">
    <source>
        <dbReference type="Proteomes" id="UP000094501"/>
    </source>
</evidence>
<keyword evidence="2" id="KW-0732">Signal</keyword>
<dbReference type="InterPro" id="IPR036680">
    <property type="entry name" value="SPOR-like_sf"/>
</dbReference>
<evidence type="ECO:0000256" key="1">
    <source>
        <dbReference type="ARBA" id="ARBA00007164"/>
    </source>
</evidence>
<reference evidence="12 13" key="1">
    <citation type="journal article" date="2016" name="Environ. Microbiol.">
        <title>New Methyloceanibacter diversity from North Sea sediments includes methanotroph containing solely the soluble methane monooxygenase.</title>
        <authorList>
            <person name="Vekeman B."/>
            <person name="Kerckhof F.M."/>
            <person name="Cremers G."/>
            <person name="de Vos P."/>
            <person name="Vandamme P."/>
            <person name="Boon N."/>
            <person name="Op den Camp H.J."/>
            <person name="Heylen K."/>
        </authorList>
    </citation>
    <scope>NUCLEOTIDE SEQUENCE [LARGE SCALE GENOMIC DNA]</scope>
    <source>
        <strain evidence="12 13">R-67174</strain>
    </source>
</reference>
<dbReference type="Gene3D" id="3.30.70.1070">
    <property type="entry name" value="Sporulation related repeat"/>
    <property type="match status" value="1"/>
</dbReference>
<name>A0A1E3VYQ6_9HYPH</name>
<dbReference type="STRING" id="1774968.AUC68_09800"/>
<evidence type="ECO:0000259" key="10">
    <source>
        <dbReference type="Pfam" id="PF00768"/>
    </source>
</evidence>
<feature type="active site" description="Acyl-ester intermediate" evidence="7">
    <location>
        <position position="6"/>
    </location>
</feature>
<proteinExistence type="inferred from homology"/>
<organism evidence="12 13">
    <name type="scientific">Methyloceanibacter methanicus</name>
    <dbReference type="NCBI Taxonomy" id="1774968"/>
    <lineage>
        <taxon>Bacteria</taxon>
        <taxon>Pseudomonadati</taxon>
        <taxon>Pseudomonadota</taxon>
        <taxon>Alphaproteobacteria</taxon>
        <taxon>Hyphomicrobiales</taxon>
        <taxon>Hyphomicrobiaceae</taxon>
        <taxon>Methyloceanibacter</taxon>
    </lineage>
</organism>
<keyword evidence="13" id="KW-1185">Reference proteome</keyword>
<dbReference type="PRINTS" id="PR00725">
    <property type="entry name" value="DADACBPTASE1"/>
</dbReference>
<dbReference type="GO" id="GO:0071555">
    <property type="term" value="P:cell wall organization"/>
    <property type="evidence" value="ECO:0007669"/>
    <property type="project" value="UniProtKB-KW"/>
</dbReference>
<evidence type="ECO:0000256" key="4">
    <source>
        <dbReference type="ARBA" id="ARBA00022960"/>
    </source>
</evidence>
<accession>A0A1E3VYQ6</accession>
<evidence type="ECO:0000256" key="8">
    <source>
        <dbReference type="PIRSR" id="PIRSR618044-2"/>
    </source>
</evidence>
<keyword evidence="6" id="KW-0961">Cell wall biogenesis/degradation</keyword>
<dbReference type="AlphaFoldDB" id="A0A1E3VYQ6"/>
<gene>
    <name evidence="12" type="ORF">AUC68_09800</name>
</gene>
<dbReference type="GO" id="GO:0006508">
    <property type="term" value="P:proteolysis"/>
    <property type="evidence" value="ECO:0007669"/>
    <property type="project" value="InterPro"/>
</dbReference>
<evidence type="ECO:0008006" key="14">
    <source>
        <dbReference type="Google" id="ProtNLM"/>
    </source>
</evidence>
<dbReference type="GO" id="GO:0009002">
    <property type="term" value="F:serine-type D-Ala-D-Ala carboxypeptidase activity"/>
    <property type="evidence" value="ECO:0007669"/>
    <property type="project" value="InterPro"/>
</dbReference>
<evidence type="ECO:0000256" key="2">
    <source>
        <dbReference type="ARBA" id="ARBA00022729"/>
    </source>
</evidence>
<keyword evidence="3" id="KW-0378">Hydrolase</keyword>
<keyword evidence="4" id="KW-0133">Cell shape</keyword>
<dbReference type="PANTHER" id="PTHR21581">
    <property type="entry name" value="D-ALANYL-D-ALANINE CARBOXYPEPTIDASE"/>
    <property type="match status" value="1"/>
</dbReference>
<dbReference type="PANTHER" id="PTHR21581:SF6">
    <property type="entry name" value="TRAFFICKING PROTEIN PARTICLE COMPLEX SUBUNIT 12"/>
    <property type="match status" value="1"/>
</dbReference>
<protein>
    <recommendedName>
        <fullName evidence="14">SPOR domain-containing protein</fullName>
    </recommendedName>
</protein>
<dbReference type="SUPFAM" id="SSF56601">
    <property type="entry name" value="beta-lactamase/transpeptidase-like"/>
    <property type="match status" value="1"/>
</dbReference>
<sequence>MRSPASLTKIMTLYVLFAYMRAGRFTPDTKLKVSKHAASQAPTKLYLKPGSTISVKDCIKALVTKSANDAAAVVAENVGGTEENFARIMTQTAHNLGMKRTTYRNASGLPNNEQLTTARDQAILAMHIMRDYPEYYTVFETKYFDYKGRKYRNHNRLLFSYKGTTGIKTGYTRASGFNLTAAVERDDKHLIGVVLGGQTSSLRNAAMVSLLDKHWSKASSSKRKPTSFIASLLGAPTPPPPSRKPIFSVASAAVPVATRTPAPAPAVQQAAADPVVAQPAVAQPAAQRPFVQASLSPTRLSAPSPAAADRMGSYHVQVGSYASPADAQNRLGMVRQRAPKLLEGHLPFTATFYMDDKEWYRARFAGFSKDDARSTCEALKRMRLDCIALAAE</sequence>
<comment type="similarity">
    <text evidence="1 9">Belongs to the peptidase S11 family.</text>
</comment>
<dbReference type="GO" id="GO:0042834">
    <property type="term" value="F:peptidoglycan binding"/>
    <property type="evidence" value="ECO:0007669"/>
    <property type="project" value="InterPro"/>
</dbReference>
<evidence type="ECO:0000313" key="12">
    <source>
        <dbReference type="EMBL" id="ODR98674.1"/>
    </source>
</evidence>
<feature type="binding site" evidence="8">
    <location>
        <position position="168"/>
    </location>
    <ligand>
        <name>substrate</name>
    </ligand>
</feature>
<comment type="caution">
    <text evidence="12">The sequence shown here is derived from an EMBL/GenBank/DDBJ whole genome shotgun (WGS) entry which is preliminary data.</text>
</comment>
<evidence type="ECO:0000256" key="7">
    <source>
        <dbReference type="PIRSR" id="PIRSR618044-1"/>
    </source>
</evidence>
<keyword evidence="5" id="KW-0573">Peptidoglycan synthesis</keyword>
<feature type="domain" description="Peptidase S11 D-alanyl-D-alanine carboxypeptidase A N-terminal" evidence="10">
    <location>
        <begin position="2"/>
        <end position="198"/>
    </location>
</feature>
<evidence type="ECO:0000256" key="5">
    <source>
        <dbReference type="ARBA" id="ARBA00022984"/>
    </source>
</evidence>
<evidence type="ECO:0000256" key="6">
    <source>
        <dbReference type="ARBA" id="ARBA00023316"/>
    </source>
</evidence>
<dbReference type="InterPro" id="IPR012338">
    <property type="entry name" value="Beta-lactam/transpept-like"/>
</dbReference>
<feature type="active site" evidence="7">
    <location>
        <position position="66"/>
    </location>
</feature>
<dbReference type="Proteomes" id="UP000094501">
    <property type="component" value="Unassembled WGS sequence"/>
</dbReference>
<feature type="active site" description="Proton acceptor" evidence="7">
    <location>
        <position position="9"/>
    </location>
</feature>
<dbReference type="InterPro" id="IPR001967">
    <property type="entry name" value="Peptidase_S11_N"/>
</dbReference>
<evidence type="ECO:0000259" key="11">
    <source>
        <dbReference type="Pfam" id="PF05036"/>
    </source>
</evidence>
<evidence type="ECO:0000256" key="9">
    <source>
        <dbReference type="RuleBase" id="RU004016"/>
    </source>
</evidence>
<feature type="domain" description="SPOR" evidence="11">
    <location>
        <begin position="312"/>
        <end position="388"/>
    </location>
</feature>
<dbReference type="Pfam" id="PF00768">
    <property type="entry name" value="Peptidase_S11"/>
    <property type="match status" value="1"/>
</dbReference>
<dbReference type="Pfam" id="PF05036">
    <property type="entry name" value="SPOR"/>
    <property type="match status" value="1"/>
</dbReference>
<dbReference type="SUPFAM" id="SSF110997">
    <property type="entry name" value="Sporulation related repeat"/>
    <property type="match status" value="1"/>
</dbReference>
<dbReference type="InterPro" id="IPR007730">
    <property type="entry name" value="SPOR-like_dom"/>
</dbReference>
<dbReference type="InterPro" id="IPR018044">
    <property type="entry name" value="Peptidase_S11"/>
</dbReference>
<dbReference type="Gene3D" id="3.40.710.10">
    <property type="entry name" value="DD-peptidase/beta-lactamase superfamily"/>
    <property type="match status" value="1"/>
</dbReference>